<accession>A0A518HJH4</accession>
<feature type="domain" description="Transposase TnpC homeodomain" evidence="3">
    <location>
        <begin position="33"/>
        <end position="92"/>
    </location>
</feature>
<keyword evidence="4" id="KW-0371">Homeobox</keyword>
<feature type="compositionally biased region" description="Basic residues" evidence="2">
    <location>
        <begin position="83"/>
        <end position="101"/>
    </location>
</feature>
<keyword evidence="1" id="KW-0175">Coiled coil</keyword>
<organism evidence="4 5">
    <name type="scientific">Stieleria neptunia</name>
    <dbReference type="NCBI Taxonomy" id="2527979"/>
    <lineage>
        <taxon>Bacteria</taxon>
        <taxon>Pseudomonadati</taxon>
        <taxon>Planctomycetota</taxon>
        <taxon>Planctomycetia</taxon>
        <taxon>Pirellulales</taxon>
        <taxon>Pirellulaceae</taxon>
        <taxon>Stieleria</taxon>
    </lineage>
</organism>
<name>A0A518HJH4_9BACT</name>
<proteinExistence type="predicted"/>
<evidence type="ECO:0000256" key="1">
    <source>
        <dbReference type="SAM" id="Coils"/>
    </source>
</evidence>
<dbReference type="EMBL" id="CP037423">
    <property type="protein sequence ID" value="QDV40920.1"/>
    <property type="molecule type" value="Genomic_DNA"/>
</dbReference>
<dbReference type="KEGG" id="snep:Enr13x_07580"/>
<dbReference type="Pfam" id="PF13007">
    <property type="entry name" value="LZ_Tnp_IS66"/>
    <property type="match status" value="1"/>
</dbReference>
<evidence type="ECO:0000313" key="4">
    <source>
        <dbReference type="EMBL" id="QDV40920.1"/>
    </source>
</evidence>
<evidence type="ECO:0000259" key="3">
    <source>
        <dbReference type="Pfam" id="PF13007"/>
    </source>
</evidence>
<evidence type="ECO:0000313" key="5">
    <source>
        <dbReference type="Proteomes" id="UP000319004"/>
    </source>
</evidence>
<dbReference type="OrthoDB" id="9939418at2"/>
<feature type="coiled-coil region" evidence="1">
    <location>
        <begin position="10"/>
        <end position="44"/>
    </location>
</feature>
<sequence length="101" mass="12054">MAASENNDDLQSVLRVNAELIETVERLQKANQQLREELELYRRKFFGRSSERHVEDDSQLRLFDLGEQQAENDDAEDDEATQPRRRHRKKRSLRSCRRRIG</sequence>
<dbReference type="RefSeq" id="WP_145384716.1">
    <property type="nucleotide sequence ID" value="NZ_CP037423.1"/>
</dbReference>
<evidence type="ECO:0000256" key="2">
    <source>
        <dbReference type="SAM" id="MobiDB-lite"/>
    </source>
</evidence>
<keyword evidence="4" id="KW-0238">DNA-binding</keyword>
<gene>
    <name evidence="4" type="ORF">Enr13x_07580</name>
</gene>
<dbReference type="AlphaFoldDB" id="A0A518HJH4"/>
<feature type="compositionally biased region" description="Acidic residues" evidence="2">
    <location>
        <begin position="70"/>
        <end position="80"/>
    </location>
</feature>
<reference evidence="4 5" key="1">
    <citation type="submission" date="2019-03" db="EMBL/GenBank/DDBJ databases">
        <title>Deep-cultivation of Planctomycetes and their phenomic and genomic characterization uncovers novel biology.</title>
        <authorList>
            <person name="Wiegand S."/>
            <person name="Jogler M."/>
            <person name="Boedeker C."/>
            <person name="Pinto D."/>
            <person name="Vollmers J."/>
            <person name="Rivas-Marin E."/>
            <person name="Kohn T."/>
            <person name="Peeters S.H."/>
            <person name="Heuer A."/>
            <person name="Rast P."/>
            <person name="Oberbeckmann S."/>
            <person name="Bunk B."/>
            <person name="Jeske O."/>
            <person name="Meyerdierks A."/>
            <person name="Storesund J.E."/>
            <person name="Kallscheuer N."/>
            <person name="Luecker S."/>
            <person name="Lage O.M."/>
            <person name="Pohl T."/>
            <person name="Merkel B.J."/>
            <person name="Hornburger P."/>
            <person name="Mueller R.-W."/>
            <person name="Bruemmer F."/>
            <person name="Labrenz M."/>
            <person name="Spormann A.M."/>
            <person name="Op den Camp H."/>
            <person name="Overmann J."/>
            <person name="Amann R."/>
            <person name="Jetten M.S.M."/>
            <person name="Mascher T."/>
            <person name="Medema M.H."/>
            <person name="Devos D.P."/>
            <person name="Kaster A.-K."/>
            <person name="Ovreas L."/>
            <person name="Rohde M."/>
            <person name="Galperin M.Y."/>
            <person name="Jogler C."/>
        </authorList>
    </citation>
    <scope>NUCLEOTIDE SEQUENCE [LARGE SCALE GENOMIC DNA]</scope>
    <source>
        <strain evidence="4 5">Enr13</strain>
    </source>
</reference>
<dbReference type="Proteomes" id="UP000319004">
    <property type="component" value="Chromosome"/>
</dbReference>
<dbReference type="InterPro" id="IPR024463">
    <property type="entry name" value="Transposase_TnpC_homeodom"/>
</dbReference>
<protein>
    <submittedName>
        <fullName evidence="4">Transposase C of IS166 homeodomain protein</fullName>
    </submittedName>
</protein>
<dbReference type="GO" id="GO:0003677">
    <property type="term" value="F:DNA binding"/>
    <property type="evidence" value="ECO:0007669"/>
    <property type="project" value="UniProtKB-KW"/>
</dbReference>
<feature type="region of interest" description="Disordered" evidence="2">
    <location>
        <begin position="65"/>
        <end position="101"/>
    </location>
</feature>
<keyword evidence="5" id="KW-1185">Reference proteome</keyword>